<dbReference type="GO" id="GO:0005759">
    <property type="term" value="C:mitochondrial matrix"/>
    <property type="evidence" value="ECO:0007669"/>
    <property type="project" value="TreeGrafter"/>
</dbReference>
<dbReference type="RefSeq" id="XP_034259298.1">
    <property type="nucleotide sequence ID" value="XM_034403407.1"/>
</dbReference>
<dbReference type="GeneID" id="117655733"/>
<dbReference type="RefSeq" id="XP_034259297.1">
    <property type="nucleotide sequence ID" value="XM_034403406.1"/>
</dbReference>
<evidence type="ECO:0000256" key="4">
    <source>
        <dbReference type="ARBA" id="ARBA00040322"/>
    </source>
</evidence>
<dbReference type="GO" id="GO:0032259">
    <property type="term" value="P:methylation"/>
    <property type="evidence" value="ECO:0007669"/>
    <property type="project" value="UniProtKB-KW"/>
</dbReference>
<protein>
    <recommendedName>
        <fullName evidence="4">Electron transfer flavoprotein beta subunit lysine methyltransferase</fullName>
    </recommendedName>
    <alternativeName>
        <fullName evidence="6">ETFB lysine methyltransferase</fullName>
    </alternativeName>
    <alternativeName>
        <fullName evidence="5">Protein N-lysine methyltransferase METTL20</fullName>
    </alternativeName>
</protein>
<reference evidence="9 10" key="1">
    <citation type="submission" date="2025-04" db="UniProtKB">
        <authorList>
            <consortium name="RefSeq"/>
        </authorList>
    </citation>
    <scope>IDENTIFICATION</scope>
    <source>
        <tissue evidence="9 10">Blood</tissue>
    </source>
</reference>
<evidence type="ECO:0000256" key="2">
    <source>
        <dbReference type="ARBA" id="ARBA00022679"/>
    </source>
</evidence>
<evidence type="ECO:0000256" key="7">
    <source>
        <dbReference type="ARBA" id="ARBA00049497"/>
    </source>
</evidence>
<evidence type="ECO:0000313" key="9">
    <source>
        <dbReference type="RefSeq" id="XP_034259297.1"/>
    </source>
</evidence>
<dbReference type="GO" id="GO:0016279">
    <property type="term" value="F:protein-lysine N-methyltransferase activity"/>
    <property type="evidence" value="ECO:0007669"/>
    <property type="project" value="TreeGrafter"/>
</dbReference>
<dbReference type="RefSeq" id="XP_060550478.1">
    <property type="nucleotide sequence ID" value="XM_060694495.1"/>
</dbReference>
<evidence type="ECO:0000313" key="10">
    <source>
        <dbReference type="RefSeq" id="XP_034259298.1"/>
    </source>
</evidence>
<dbReference type="AlphaFoldDB" id="A0A6P9AL79"/>
<dbReference type="OrthoDB" id="194386at2759"/>
<evidence type="ECO:0000256" key="1">
    <source>
        <dbReference type="ARBA" id="ARBA00022603"/>
    </source>
</evidence>
<evidence type="ECO:0000256" key="5">
    <source>
        <dbReference type="ARBA" id="ARBA00041867"/>
    </source>
</evidence>
<name>A0A6P9AL79_PANGU</name>
<dbReference type="PANTHER" id="PTHR43648">
    <property type="entry name" value="ELECTRON TRANSFER FLAVOPROTEIN BETA SUBUNIT LYSINE METHYLTRANSFERASE"/>
    <property type="match status" value="1"/>
</dbReference>
<dbReference type="CTD" id="254013"/>
<dbReference type="OMA" id="RQENYGL"/>
<dbReference type="PANTHER" id="PTHR43648:SF1">
    <property type="entry name" value="ELECTRON TRANSFER FLAVOPROTEIN BETA SUBUNIT LYSINE METHYLTRANSFERASE"/>
    <property type="match status" value="1"/>
</dbReference>
<evidence type="ECO:0000256" key="6">
    <source>
        <dbReference type="ARBA" id="ARBA00042266"/>
    </source>
</evidence>
<keyword evidence="2" id="KW-0808">Transferase</keyword>
<organism evidence="8 9">
    <name type="scientific">Pantherophis guttatus</name>
    <name type="common">Corn snake</name>
    <name type="synonym">Elaphe guttata</name>
    <dbReference type="NCBI Taxonomy" id="94885"/>
    <lineage>
        <taxon>Eukaryota</taxon>
        <taxon>Metazoa</taxon>
        <taxon>Chordata</taxon>
        <taxon>Craniata</taxon>
        <taxon>Vertebrata</taxon>
        <taxon>Euteleostomi</taxon>
        <taxon>Lepidosauria</taxon>
        <taxon>Squamata</taxon>
        <taxon>Bifurcata</taxon>
        <taxon>Unidentata</taxon>
        <taxon>Episquamata</taxon>
        <taxon>Toxicofera</taxon>
        <taxon>Serpentes</taxon>
        <taxon>Colubroidea</taxon>
        <taxon>Colubridae</taxon>
        <taxon>Colubrinae</taxon>
        <taxon>Pantherophis</taxon>
    </lineage>
</organism>
<proteinExistence type="inferred from homology"/>
<gene>
    <name evidence="9 10 11" type="primary">ETFBKMT</name>
</gene>
<evidence type="ECO:0000313" key="11">
    <source>
        <dbReference type="RefSeq" id="XP_060550478.1"/>
    </source>
</evidence>
<dbReference type="KEGG" id="pgut:117655733"/>
<comment type="catalytic activity">
    <reaction evidence="7">
        <text>L-lysyl-[protein] + 3 S-adenosyl-L-methionine = N(6),N(6),N(6)-trimethyl-L-lysyl-[protein] + 3 S-adenosyl-L-homocysteine + 3 H(+)</text>
        <dbReference type="Rhea" id="RHEA:54192"/>
        <dbReference type="Rhea" id="RHEA-COMP:9752"/>
        <dbReference type="Rhea" id="RHEA-COMP:13826"/>
        <dbReference type="ChEBI" id="CHEBI:15378"/>
        <dbReference type="ChEBI" id="CHEBI:29969"/>
        <dbReference type="ChEBI" id="CHEBI:57856"/>
        <dbReference type="ChEBI" id="CHEBI:59789"/>
        <dbReference type="ChEBI" id="CHEBI:61961"/>
    </reaction>
    <physiologicalReaction direction="left-to-right" evidence="7">
        <dbReference type="Rhea" id="RHEA:54193"/>
    </physiologicalReaction>
</comment>
<keyword evidence="1 9" id="KW-0489">Methyltransferase</keyword>
<dbReference type="Gene3D" id="3.40.50.150">
    <property type="entry name" value="Vaccinia Virus protein VP39"/>
    <property type="match status" value="1"/>
</dbReference>
<comment type="similarity">
    <text evidence="3">Belongs to the methyltransferase superfamily. ETFBKMT family.</text>
</comment>
<accession>A0A6P9AL79</accession>
<dbReference type="InterPro" id="IPR050078">
    <property type="entry name" value="Ribosomal_L11_MeTrfase_PrmA"/>
</dbReference>
<dbReference type="Proteomes" id="UP001652622">
    <property type="component" value="Unplaced"/>
</dbReference>
<evidence type="ECO:0000256" key="3">
    <source>
        <dbReference type="ARBA" id="ARBA00037932"/>
    </source>
</evidence>
<dbReference type="Pfam" id="PF06325">
    <property type="entry name" value="PrmA"/>
    <property type="match status" value="1"/>
</dbReference>
<dbReference type="InterPro" id="IPR029063">
    <property type="entry name" value="SAM-dependent_MTases_sf"/>
</dbReference>
<dbReference type="CDD" id="cd02440">
    <property type="entry name" value="AdoMet_MTases"/>
    <property type="match status" value="1"/>
</dbReference>
<sequence>MVFLGWRRLLHFCGRTSLRKDLKQKQRGCLVWRCYRGGTSGRHIDPELRMFLEQNTEIIDSGNLTPEIRLRLLTPNCRFWHDKAALWPYGEPYWAMYWPGGQGLSRYLLDNPKVVQKKKVLDLGSGCGATAIAATLSGASQVVANDIDPVAAAAMVLNCELNNIDPIPVLTENLIGTDIGKWDLIVIGDMFYSEELADSLSEWLKKCIQDDKTELLIGDPGRPYFVTNQIQRMLHKVSEYALPKSSPEEYNGSIKTIIWNYQP</sequence>
<evidence type="ECO:0000313" key="8">
    <source>
        <dbReference type="Proteomes" id="UP001652622"/>
    </source>
</evidence>
<dbReference type="SUPFAM" id="SSF53335">
    <property type="entry name" value="S-adenosyl-L-methionine-dependent methyltransferases"/>
    <property type="match status" value="1"/>
</dbReference>
<keyword evidence="8" id="KW-1185">Reference proteome</keyword>